<comment type="caution">
    <text evidence="1">The sequence shown here is derived from an EMBL/GenBank/DDBJ whole genome shotgun (WGS) entry which is preliminary data.</text>
</comment>
<dbReference type="Proteomes" id="UP000286415">
    <property type="component" value="Unassembled WGS sequence"/>
</dbReference>
<gene>
    <name evidence="1" type="ORF">CSKR_114354</name>
</gene>
<accession>A0A3R7JXL0</accession>
<keyword evidence="2" id="KW-1185">Reference proteome</keyword>
<sequence>MIVVFTKQISREHVPFVSENGKFWTYQPVESMFTALVIFILLTYLHEADDSEIWRDCDWPDNARAYDGSYDEFFWKHERETKRIWFVADVVTLISMKVYKDDGGILHFQCVIDKHRCCPSKGKPENCTDVLQWLPYREDSRILHYSFPAFKSYAYTTRIEYTAPYGRIVQIDGENYTGSLLIGCPEIGFRGHWSKPPKFAEIISTPETHSITYGMFETSVLSVEGSTVQEANISTWQPRFTVVKLIQYCYDSTRTNITWSIAGESAKHHWQGNLNDFTDKMRFHPFKRNLLRISRFMFSWCDGAVAAVLIASRRENTVLNPVHKFMNEILVQKNKHAKLHWESDILPALRLFQVRTVVDFILLEGSHKLFTPCVSSGLPSSGTHCYVRTNRRETYQRKARLKIDGRNTKFWLFNLQITDTGYYKCVLADNIVSFDDYYIVVLPRPSDVKLYLQNEKFNPQSTNLDERFIPYIGISSLYHVEPCEEVYVTCAYNLSIGLDNYDGLEFRCRLTGANAPLECENVVSTLLHFGLMSIHVRQYALPLIKDNTYQIGLSCMHTYKPSSTLPTDAGRVASSHLKIAANRKIRILSERKPIIVKNLIFHSVVTIEQSLRDDRSGDPNLPAYAVDDQNRWIREGYYSGQYKAVHLPTKYFATAMQVIRVDEDYEVVRCDIHTRRLPNDTFTVTDNRAVGQVASHVDYSCFMGSNSIALIISIHNLNDCKLTESVTLKHFSDSIVKFIKHKWGDASGDNSSLGITNLNGTDSDFRIVRLFVRRRTTFIERERAKILIGPGNSTRCTKKLLESGNAEDIASHVRVVHNKEYTEISFASVSLDDTGLYECDCATCRSPWRLVILPSNESVRTEFDFQPKTEVLAKPPTLLGGQLFNVTCGVLLSAETEANYTFSLKGNCENALPEFERILSSTDGVWKFEKNTTLAFSSMVFSIKAPQSVRCGDQLLFECHINLTDIQVDPMELENSRRRQFVRGVGAVKISLWMFPQLLTHHTKYTYHTTEFKYSEPHQTSYTMEHHQNVVVHNATRNVSKMLFDAAFQPMSDRDGVKELNFVAFLGIPVGDAGIYYAYHYRGKVRVERCPSIQWTRLGGSQYNLANNPLFAESGGRNFYVYKCTRMLLSEHIGIATALFNTYDENIYTIPKQIDEFQDVLGKWFSHYVNGTVPSLDPEKELSSRQFSAIPEYWILKIRLTWVHVNVYREIVELHGRSINSHGENVKCTFRYSENDTHGTLDRLFRGTKNPVTDSHAFRKVKWRSQMHDTGIYECNDPKCPNPEQDLCGMPPRYLYVIPRQYELGMHLKATPLKMNETITHIPVTEAKPYMAFIGQNVSVRCTYLTPKPPSLTHYANPTVNLTVMLEVAEDGETYYQEVPYTVGVKYIINPQDYDVFSVASFTFSTPDDTQSKSLSASCNFQYDGLLHRKFDPKYARDYPRFTRTLPITLKLPDLPVVFFNYTTSTRKELIDYLSSSESISPVEFHRTGTRKRLLESHVTIRTIHYLGTPEGTHAIWLVYESDGALRVEECLTIRYGYLQPATIPVPLRQHTSFRKYHGKGYARSTFVCSLKPDHVAMVIITYQDLGTNLWDSPLLTILKNEIISTTEFYLKHPSSHTKKALKRPDGVNLDYRIQKVVIGWHASIKPDEPIVISAVSEYFHKRHTEGKTFTYVLYHKKTLNSSEQVAFFENRTELPYERVTIRPPISYEQAGYYRLDLKVCGSSSSTTCTVYKVARPRRLVVLPKEDVIEILFRKDRLPKTQYNNINDHYDEKNSSSGGPILRFQESIYIYCRVQSPLFIDGLEHVTFELLDTPRDEQKRGPLNLTYTLVDKTKVNNLTVLVAKYTISSLNTIQGPLQARCHFTYSSQLFEEKDMRMHKIARTLVKTRSIHTSMRMDPNIYERHTSSNSSRELQVILQTRMLAADSARSYHESHTGGRLPEKLVHICSLVYLGYPRGIAAPRLFYEDRGRLGEEECTNVIIRDVDEPAIPEDNSWINTTQDTTKEKPSFAPEIIVSYRMVKLSIGWVASVPIGSTVTMLGRGGQTDNVKCFYWATTNSDPRPISSHWGVVPVGENVQAFYLSTPNVRYHESGYYGCNLTNYPRPKVAILRRRLLVLPDSSVLYIAITHELLGIDDPWESNYTIRASDERPVLLSDTAAYTHCVYQTPTGMHTRPALSFNYEKMSAVAANKSLPHQEETVRTNITHALHPYIIRAPSWLEYVGSAKVTCTLQYHFEEPIPGNLKESIEPTTFSEVKVLQIVGSIRPEILAEYTRSTDRRLQTEFRKSAGKTEDPDDFGQNTTDIQHMQENVTGLRLRVVLGQPKGNIVVWTLFEHDGSLVEEPCRKGKWTSLRNSPNPKQTGSPYGLMHNVVHALFYCVLRPEHVAVAAVVYNGYQTVLDNEKTAPTLRKQVSSIIKASLDQTSSEKEMTLNTPPGLYAAYRWVRANVSWKSTVSIGTYVKMLGFNTYSEKIHFNLISPRVTYADSGIYSCAVDQVACEKCVSQFGFSPRKLYVLPDASLIQMNLNHHLSTSAETAKKDNFTQLDPDNTPFVLCKQDLFVSCTHPDAQGVTEEPKASFKFHMYERQGNTNHSLPFEEVSRFRENISRVILITTVYRIRAPKSVEVLGPLFVTCQLNFTQSPSTTDYNVSSSDQSFAREKMIRVEIRHNTVVFTKYTRVSRPILQQAFREQMNNSVTSAQVFFAQKTAVWQLEGLVSVKYIASLGTPRGRSNIFLFYRYRDQIFNSPCRIQSIDNLTKEDTPLDILLSHEYRETKGMNFARIHTICPLLIQHFAMLLFTGTVFDAKVSALRIQDNFIKAVEGSLKSWHTDSNDRNETLRLDTFGALTSIQFQLFPLNIRWRASVVLGWPIVLFGTLPHSNETLPNCRYAVEADRNTETQLEKIGFKIYVNRTTASYEVIKLKAKVTDAGFYHCELTKCKACGTAEHAQTSQRRLIILPKIFSITLRFSYFVPDDYNKLEKHNHGDYRETISAIYPRQRISVQCMYEMSKVKYAETDYRFSYMFHSDHDSVPITKPTREIGSSHLRGSVSDTQLDAYEVVGAEVHSPGDYVTVTCSANFSEVTSHEDINAMNHFVSQSSSSRMDARDLIEPRINTESIQTNKPEVTVLFSNPLTSNPDKEFFRSNVNAQRFEEGFLDVDYQVDLGSPLGWTGIWTVYNGSVTHSMQACTAKMNASSVPTNSTWNQSSFECFLQPEHQAIVVYAMNSVDPITNRTDLEQTFADSIVQVVRSWLSVGSTTDNESKPKFDTRTSGTYRLVRIRVGWKASVRIGEKVVMLGRRDQFGQAKVRCYFGKHSEAQPLNTGFVVNITEDEEYFQLGKSSAELSDSGLYSCELDDCSECADHLGFRERRLLVLPDSSVLTLTYRIPMKLADWVHPNCPVSDNTIVQPRQNLPFACVYLTAKDTLHQARLSVTHLSRSILTQIESVSPIEYMNTIRVDKNTTWLVNHTFDIEAPSVTTDELQSRVVCEIRLNEVSVPHDLTESRSAYSINQSLDFLVLNPAKPKINRESLKTQHEHLTTSLVSHLQLRTNKETFLRADDLPPLIEEGPLVVDFSVKLGHPFGWSMIWLIYQQNDSLYKDPCPLVLENRNLQGEAEHVRATCLLQLNHVALLIGVANIPGTNLTRSKMTKQVEQMVLCNLRMRREELFEVVCSAGGSRIPDPIPSPVFSFSIAPEYWIRGLLLSVSCTTDYVPSELEGDISVLTICLSGAPQISMLGKKRPTLQRLDDACLQSVASKTDVVSPSSHNTSFSVSSLMKLNETMEGKKLLCFRRIGDYRPEILDAISYTVSNITVLEPPVETPALKPVVWPKLENRAAQLNCIFAGFEPNLEILLIMKHFKLSNQTKIPILARTNVHPKRPNLLTWYEIPRRLEGFQLFCIVRQKNYTEGVERWLYELPQATDRFKISPPTRFHNLVEN</sequence>
<dbReference type="EMBL" id="NIRI02000056">
    <property type="protein sequence ID" value="KAG5446265.1"/>
    <property type="molecule type" value="Genomic_DNA"/>
</dbReference>
<dbReference type="OrthoDB" id="10481337at2759"/>
<reference evidence="1 2" key="1">
    <citation type="journal article" date="2018" name="Biotechnol. Adv.">
        <title>Improved genomic resources and new bioinformatic workflow for the carcinogenic parasite Clonorchis sinensis: Biotechnological implications.</title>
        <authorList>
            <person name="Wang D."/>
            <person name="Korhonen P.K."/>
            <person name="Gasser R.B."/>
            <person name="Young N.D."/>
        </authorList>
    </citation>
    <scope>NUCLEOTIDE SEQUENCE [LARGE SCALE GENOMIC DNA]</scope>
    <source>
        <strain evidence="1">Cs-k2</strain>
    </source>
</reference>
<dbReference type="InParanoid" id="A0A3R7JXL0"/>
<name>A0A3R7JXL0_CLOSI</name>
<reference evidence="1 2" key="2">
    <citation type="journal article" date="2021" name="Genomics">
        <title>High-quality reference genome for Clonorchis sinensis.</title>
        <authorList>
            <person name="Young N.D."/>
            <person name="Stroehlein A.J."/>
            <person name="Kinkar L."/>
            <person name="Wang T."/>
            <person name="Sohn W.M."/>
            <person name="Chang B.C.H."/>
            <person name="Kaur P."/>
            <person name="Weisz D."/>
            <person name="Dudchenko O."/>
            <person name="Aiden E.L."/>
            <person name="Korhonen P.K."/>
            <person name="Gasser R.B."/>
        </authorList>
    </citation>
    <scope>NUCLEOTIDE SEQUENCE [LARGE SCALE GENOMIC DNA]</scope>
    <source>
        <strain evidence="1">Cs-k2</strain>
    </source>
</reference>
<proteinExistence type="predicted"/>
<evidence type="ECO:0000313" key="2">
    <source>
        <dbReference type="Proteomes" id="UP000286415"/>
    </source>
</evidence>
<organism evidence="1 2">
    <name type="scientific">Clonorchis sinensis</name>
    <name type="common">Chinese liver fluke</name>
    <dbReference type="NCBI Taxonomy" id="79923"/>
    <lineage>
        <taxon>Eukaryota</taxon>
        <taxon>Metazoa</taxon>
        <taxon>Spiralia</taxon>
        <taxon>Lophotrochozoa</taxon>
        <taxon>Platyhelminthes</taxon>
        <taxon>Trematoda</taxon>
        <taxon>Digenea</taxon>
        <taxon>Opisthorchiida</taxon>
        <taxon>Opisthorchiata</taxon>
        <taxon>Opisthorchiidae</taxon>
        <taxon>Clonorchis</taxon>
    </lineage>
</organism>
<protein>
    <recommendedName>
        <fullName evidence="3">Ig-like domain-containing protein</fullName>
    </recommendedName>
</protein>
<evidence type="ECO:0008006" key="3">
    <source>
        <dbReference type="Google" id="ProtNLM"/>
    </source>
</evidence>
<evidence type="ECO:0000313" key="1">
    <source>
        <dbReference type="EMBL" id="KAG5446265.1"/>
    </source>
</evidence>